<dbReference type="InterPro" id="IPR042219">
    <property type="entry name" value="AAA_lid_11_sf"/>
</dbReference>
<dbReference type="InterPro" id="IPR041466">
    <property type="entry name" value="Dynein_AAA5_ext"/>
</dbReference>
<dbReference type="InterPro" id="IPR004273">
    <property type="entry name" value="Dynein_heavy_D6_P-loop"/>
</dbReference>
<evidence type="ECO:0000256" key="15">
    <source>
        <dbReference type="ARBA" id="ARBA00023273"/>
    </source>
</evidence>
<dbReference type="eggNOG" id="KOG3595">
    <property type="taxonomic scope" value="Eukaryota"/>
</dbReference>
<dbReference type="InterPro" id="IPR035699">
    <property type="entry name" value="AAA_6"/>
</dbReference>
<dbReference type="Gene3D" id="1.20.920.30">
    <property type="match status" value="1"/>
</dbReference>
<dbReference type="Pfam" id="PF12775">
    <property type="entry name" value="AAA_7"/>
    <property type="match status" value="1"/>
</dbReference>
<evidence type="ECO:0000256" key="13">
    <source>
        <dbReference type="ARBA" id="ARBA00023175"/>
    </source>
</evidence>
<evidence type="ECO:0000256" key="3">
    <source>
        <dbReference type="ARBA" id="ARBA00022490"/>
    </source>
</evidence>
<dbReference type="FunFam" id="3.10.490.20:FF:000009">
    <property type="entry name" value="Dynein heavy chain 4"/>
    <property type="match status" value="1"/>
</dbReference>
<dbReference type="KEGG" id="csl:COCSUDRAFT_14688"/>
<dbReference type="Pfam" id="PF12780">
    <property type="entry name" value="AAA_8"/>
    <property type="match status" value="1"/>
</dbReference>
<evidence type="ECO:0000256" key="10">
    <source>
        <dbReference type="ARBA" id="ARBA00023017"/>
    </source>
</evidence>
<dbReference type="InterPro" id="IPR013602">
    <property type="entry name" value="Dynein_heavy_linker"/>
</dbReference>
<evidence type="ECO:0000313" key="19">
    <source>
        <dbReference type="Proteomes" id="UP000007264"/>
    </source>
</evidence>
<dbReference type="InterPro" id="IPR003593">
    <property type="entry name" value="AAA+_ATPase"/>
</dbReference>
<keyword evidence="9 18" id="KW-0282">Flagellum</keyword>
<dbReference type="Gene3D" id="1.10.8.1220">
    <property type="match status" value="1"/>
</dbReference>
<feature type="domain" description="AAA+ ATPase" evidence="17">
    <location>
        <begin position="1882"/>
        <end position="1976"/>
    </location>
</feature>
<dbReference type="EMBL" id="AGSI01000006">
    <property type="protein sequence ID" value="EIE23826.1"/>
    <property type="molecule type" value="Genomic_DNA"/>
</dbReference>
<dbReference type="Gene3D" id="1.20.58.1120">
    <property type="match status" value="1"/>
</dbReference>
<dbReference type="InterPro" id="IPR035706">
    <property type="entry name" value="AAA_9"/>
</dbReference>
<dbReference type="InterPro" id="IPR043160">
    <property type="entry name" value="Dynein_C_barrel"/>
</dbReference>
<dbReference type="Proteomes" id="UP000007264">
    <property type="component" value="Unassembled WGS sequence"/>
</dbReference>
<dbReference type="Gene3D" id="3.40.50.300">
    <property type="entry name" value="P-loop containing nucleotide triphosphate hydrolases"/>
    <property type="match status" value="5"/>
</dbReference>
<dbReference type="InterPro" id="IPR041658">
    <property type="entry name" value="AAA_lid_11"/>
</dbReference>
<dbReference type="Pfam" id="PF12774">
    <property type="entry name" value="AAA_6"/>
    <property type="match status" value="1"/>
</dbReference>
<dbReference type="InterPro" id="IPR027417">
    <property type="entry name" value="P-loop_NTPase"/>
</dbReference>
<dbReference type="FunFam" id="1.20.140.100:FF:000001">
    <property type="entry name" value="dynein heavy chain 17, axonemal"/>
    <property type="match status" value="1"/>
</dbReference>
<comment type="subcellular location">
    <subcellularLocation>
        <location evidence="1">Cytoplasm</location>
        <location evidence="1">Cytoskeleton</location>
        <location evidence="1">Flagellum axoneme</location>
    </subcellularLocation>
</comment>
<reference evidence="18 19" key="1">
    <citation type="journal article" date="2012" name="Genome Biol.">
        <title>The genome of the polar eukaryotic microalga coccomyxa subellipsoidea reveals traits of cold adaptation.</title>
        <authorList>
            <person name="Blanc G."/>
            <person name="Agarkova I."/>
            <person name="Grimwood J."/>
            <person name="Kuo A."/>
            <person name="Brueggeman A."/>
            <person name="Dunigan D."/>
            <person name="Gurnon J."/>
            <person name="Ladunga I."/>
            <person name="Lindquist E."/>
            <person name="Lucas S."/>
            <person name="Pangilinan J."/>
            <person name="Proschold T."/>
            <person name="Salamov A."/>
            <person name="Schmutz J."/>
            <person name="Weeks D."/>
            <person name="Yamada T."/>
            <person name="Claverie J.M."/>
            <person name="Grigoriev I."/>
            <person name="Van Etten J."/>
            <person name="Lomsadze A."/>
            <person name="Borodovsky M."/>
        </authorList>
    </citation>
    <scope>NUCLEOTIDE SEQUENCE [LARGE SCALE GENOMIC DNA]</scope>
    <source>
        <strain evidence="18 19">C-169</strain>
    </source>
</reference>
<dbReference type="GO" id="GO:0008569">
    <property type="term" value="F:minus-end-directed microtubule motor activity"/>
    <property type="evidence" value="ECO:0007669"/>
    <property type="project" value="InterPro"/>
</dbReference>
<dbReference type="Pfam" id="PF18198">
    <property type="entry name" value="AAA_lid_11"/>
    <property type="match status" value="1"/>
</dbReference>
<dbReference type="GO" id="GO:0007018">
    <property type="term" value="P:microtubule-based movement"/>
    <property type="evidence" value="ECO:0007669"/>
    <property type="project" value="InterPro"/>
</dbReference>
<dbReference type="STRING" id="574566.I0YZK7"/>
<keyword evidence="10" id="KW-0243">Dynein</keyword>
<dbReference type="GO" id="GO:0005874">
    <property type="term" value="C:microtubule"/>
    <property type="evidence" value="ECO:0007669"/>
    <property type="project" value="UniProtKB-KW"/>
</dbReference>
<dbReference type="Gene3D" id="3.20.180.20">
    <property type="entry name" value="Dynein heavy chain, N-terminal domain 2"/>
    <property type="match status" value="1"/>
</dbReference>
<dbReference type="InterPro" id="IPR041228">
    <property type="entry name" value="Dynein_C"/>
</dbReference>
<dbReference type="FunFam" id="1.20.920.30:FF:000002">
    <property type="entry name" value="Dynein axonemal heavy chain 3"/>
    <property type="match status" value="1"/>
</dbReference>
<evidence type="ECO:0000256" key="14">
    <source>
        <dbReference type="ARBA" id="ARBA00023212"/>
    </source>
</evidence>
<evidence type="ECO:0000256" key="9">
    <source>
        <dbReference type="ARBA" id="ARBA00022846"/>
    </source>
</evidence>
<sequence>MPGPAEASPDGGLSGPYAFLRDYTCSSLNVKHETFQRLLSSDVRSVLTGFVENADTTRLLVFHDGKDITAASKPPSKPKKKMVYFIKISNVVLDKDNISRMVLCGDLGESPLEVLSAFSSEVALPMLRQQVTRGAWHSAAALEVTHSLQEFASSAYIALGHMKGQKLLPMPASWVKATPPASGASTPVPVTNEEVHSIEAAVNGWMCLIKDVLGATSESSIQEMSDAGPLAELDFWAARAADLVSLAAQLGSERVQGLAHKLEVAGSTYAPALQRLVQEVEIARVEAVDNAKYLAPLRKPLQRFTESDDFSALPDKFKGLFHMLLLVWQHSGHYNTAGRMVPLLRLIIDSLISQARRNTPGPELLQMDPADAAERLQVSLRVLAAFTACYKDYKIRSLTATPENPWRFGTAAVFGHLHVFRQRLSDLADICTTAVQFSRLERIEVGGSDGKALTQNLRVIHGEAAAAFARVQALPYDPLDAAETGFVADSAAYRASLQELERRLATIISQAYDQSGSFGSAFKALEGFEGLLERTLIASDVRRRASALLTTLTIDLARVSHEFRSRKDAPVLGKNAAPHSGAVAWAHGLRDRITEPMEKAKALGKAALNTEEGRRASENYTKLMAELAAYKAATVADWCQLLSDTSDQKLKQPLLRHALPPCQEIEAADGLPQLAVNFDPALVRLLREVRYFLLLPQLPAEIPANALKVRVTPAVFNKYRRSDSFRAQISALEMICHTYNDIQRTVAPVEKPLVQAKLDSVDAALQNGLAVLTWNSHSVDERISETMSSVRELDELLKRIKGVERRAHELAAEWSAHSLFERREGQVLSFKELRAQFSVGFGAKSAGIIEGGREMARLMADTLSALSTLGRASPAWTSYTAHIADIIVAGLRRCALVSLRYLRSLVEPQLSQREGYVPLLEVKLELFEAEIRWVPELDISAKSGVHSMLNDWLHAFCGVGGLVSFLSLAAGNYSKGVEEDGAVTDISQQILKDLAAAESNAELFRTQFERFSHLWSTPMQASLQELLQVDATPSSNATHAAPSLGQFETKIAHFRKLEEEINAQPSLLTVGYVRADARPLKQTLFAWLSKWIYMYTECLQERVLKSTQELYAFMGDASATLDVHVDPPESAEFKEQQEMPRHSPLYMIMAAICNVKKRTERTEASFGPLRDTVALLVRYNISMSIEVARQLEEAPAAWKALLKKMLQRKEELGYLQQAEAIKIRRISDGFQQRVDTFRAFFHKTAPFSINGKDLSLDHVAVAYSTIDAFEEKGVEDWPSVGAMLAEASVMRENQELFELHVSDYLPLIRCQEELSNLKSLWGMVERVLSTFCKWYVTLWDKIDVDQLLERCKALAKDVKTLNKAVRLYDVFRNLEDALKAMQTSLPLVSELHHPAMRPRHWKQLMKATGVHFVMDGSFSLGDLMRLGLHQYVDACSETVDRAEKELTIENALKKIEDTWASLALAFTPYQASAILELVVDETITETLETDNLVLQNMSSSKYVQANEFFLEKVSVWQRRLGAVDAVLMTWMDVQKKWQALESIFVGSADIRVQLPDDSKRFDIINANFQELMRDAPNMTNVVEACSKENRQVTLDALLEQLEMCEKALQDYLETKRIAFPRFYFVAPADLLDILSKGSDPQAILRHLPKSFDNVHNLEFKKDLTGFPTKTAIGMYSGEGEYVPFANDCSCEGPVEVWLQNVVDAMQAALSAEFKLAVPTYEEKPRTKWIFENSVQNTVVVSRTFFTQEVNEAFADMEDGNEVALREVYERQVAQLADLIEIVNGELSRNDRKKLITLCTIDVHARDVVQRLIDERVENGAAFQWQSQLRYTQHDKTKECQVNICDADISYNYEYIGNCGCLCITPLTDRCYITLTQAQRLILGGAPAGPAGTGKTETTKDLARALGVQCYVFNCSDQMDYKAMGQIYKGLAQTGAWGCFDEFNRIPVAVLSVCSTQYKTVLDALRARKERFMFEGTEIRLKPTVMAFITMNPGYPGRAELPESLKALFRPVSMCVPDLNLICEIMLMAEGFQQSKILSRKFVILYKLCEDLLSKSKHYDWKLRAIKTTLYVAGGMKRQTPDLSEDKVLLRALRDFNCGKLTADDTSIFMGLLNDLFPKTLELVPRADDHFFNAKVKEAAQELGYQPDAIFCLKVNQLREIFAVRWSVFLLGPAGCGKTAIWKTLMRAQQLAGEKTVYKPINPKAVTRNELYGYLHPTTREWKEGLISVTYRDMANNKTNKHQWILLDGDIDAEWIESMNTVMDDNKMLTLASNERIPLSPSMRLLLEINHMNHCSPATVSRGGVIYVNAEDIGWRPPVESWLQSLDATEYRPILSALFDKYVEATMEYCRRNFKTVVPLPAINQAMTVCKILEGILPKESVRGLQPDKMLVESYFVFACIWAFGGTMMVDKTCDYRMHFSKWWTAEWKTIAFPDQGLVYDYFVDEKTGGMTPWERMVPKFTYAPGNFSNIFVPNVETTRMTYFLDSLIANKHHVMFVGSTGSGKTAIMREKLRAMDSGAMGYTTINLNSYSDAPSLQPILEQPLEKKSGVRYGPPGSRRLVYFVDDMNMPFVDKYDTQSAIELLRQSIDYKGWFDKVKVMMKEVTNTQYVACMNPTAGSFQVTPRMQRHFATFAVQMPSTDILTVSIYSTIIEGHLQQGSFTAEVVALGPKLVDAMIELHANVLSTFLPSATKFHYQFNLRELSAITQGLCQMVGEQFKNKGSVVSLWIHECERVLSDRLINDNDIAKFDELRINVTRKFFDDIAQVSVVVEKHPRMMDTFTTIDTEDRPLYAEVASFDILRATLDAKLAEYNESNPSMDLVLFQQAMEHVCRITRIIAMPCGNAMLVGVGGSGKQSLARLAAYLCGYEVFQISVSSTYGVADFKENLLSLYHKTGVKGTQVAFILTDNQITNDKFLVYINDFLATGNISDLCSPDDKDNFSNAVRNEVKGAGLLDTPGNCWDYFIEKVRRNLHLILCFSPVADKFRIRARQFPALVNCVAFDWFHTWPTEALVSVAKRFLNDIPEMDDNVKDNLSQHMAFAHLAVAKESKRYMETIQRYNYTTPKSYLEFISLYKSMLARKRVQLKADKERLENGVDKIVQASAQVEDLQMNLKEELVIVEEKKATTQALIENIGLEKAIVDEAVETSRGDEEAAAKLQEEVTTFQDECSKDLEAAEPVIKEAEASLNSLDKASLGELKSFGSPAAEVVNVVSACMVLTSPGGKIPKDIGWAAGKKFMGNVDAFLKMLLTFNKDAIPLPCVEKVEKDFISNSAFNAENIRTKSGAAAGLCGWVINICKYFRIYQVVAPKRAALAEANKRFGEASKKLSIIRARVKDLQDRVASLEDSLMKALATNDKNAAIAQAEKTATKAQLAERLIKGLSSEFQRWTSTIKQLALAEGKLVGDVMLAAAFVSYAGPFNAKFRQDLVLQQWLPDLQERAIPLTQGIMPLDILANDTEKAQWAQEGLQSDNLSVENGAILSAAARWPLMLDPQIQGIKWIIEKESENNLHVIQLSQPKYIEKVIQCIQEGLPLLIENLPEDIDAVMDPVLGKQISKRGRNLILKLGDVEIEYNPKFRLYLATKLANPHYRPEIAAQTTLVNFCVTEEGLEEQLLAAVVKHERPDLQEAAAVLVRQLADYTITLTSLENNLLARLANSKGDFLEDITLIENLEETKRTALDIADKVTLAHETSNKLTRAREVYRHVAKRGASMYFLVDALSALDRVYHYSMANFVIIMQKGMDFTPGGKDESRVPLSKRLDTELDLNERVLLLAETITFTLYTYISQGVFERHKLILAMQLCMIVLKTESEVQKSKFNYFLRGPSNPTSNNTLKEWIPDSAWQAIQSLKDIDGYKHLPDDMAASVKRWQEWMDAERPEDETLPGDWKRLSEFDRLLLFRALRPDRLTAAMRKFVKNTLGVEYANSTPFNLEASFQDSDSTTPIIVFLSPGVDVAAIVRSLGRKLGFTYESGTYAAVSLGQGQELLATDELAKARKNGGWVLLQNIHLTIDWTTGTLDKLVDKLGEGSHSNFRLFLSAEPPPLLEKPLPVSLLQNSIKLTNEPPEGLKANFKRAYGNFTDDILEACAKQSEFRAIAFALCFFHASLLQRKKFGVGNLPGATSGIGWNMNYPFNTGDLICCGQCASNYLDNNAKIPWEDLRYIFGEIMYGGHIVEDWDRRLATAYLSRYFNEGLIETSDHFPSFPSPPSSFANIAVLEFIEENLPPESATAYGLHPNAELGFQRREASYFCTSFMCLQPREAVQEGGLRVEEQAKIILDDVLDRLPDVPNLDEIRKRVEELTPYTMVALQETERMVILLKTIKSSLAELDLGLKGILTMSETMESLMFALSTGTVPNAWALAAYPSLRPLSSWVTNLLARATQLAEWTSDFSVPKSVWLPGLFNPQSFLTAVMQTTARKNDWPLDKTTLVTEITRKSFQDIDAPSRDGAYVHGLFLEGARWDGKMAVLVESHPKELATQLPVMLIRAVPTNRLDNKDVYECPVYATEARFRQEVFTAQLKTKQSWIQWTMAGVCLLLDVV</sequence>
<proteinExistence type="inferred from homology"/>
<keyword evidence="7" id="KW-0970">Cilium biogenesis/degradation</keyword>
<dbReference type="FunFam" id="1.10.287.2620:FF:000002">
    <property type="entry name" value="Dynein heavy chain 2, axonemal"/>
    <property type="match status" value="1"/>
</dbReference>
<feature type="domain" description="AAA+ ATPase" evidence="17">
    <location>
        <begin position="2490"/>
        <end position="2641"/>
    </location>
</feature>
<accession>I0YZK7</accession>
<dbReference type="FunFam" id="1.10.8.710:FF:000007">
    <property type="entry name" value="Putative dynein heavy chain"/>
    <property type="match status" value="1"/>
</dbReference>
<evidence type="ECO:0000259" key="17">
    <source>
        <dbReference type="SMART" id="SM00382"/>
    </source>
</evidence>
<dbReference type="FunFam" id="1.10.8.720:FF:000002">
    <property type="entry name" value="Dynein heavy chain 9, axonemal"/>
    <property type="match status" value="1"/>
</dbReference>
<dbReference type="Pfam" id="PF12777">
    <property type="entry name" value="MT"/>
    <property type="match status" value="1"/>
</dbReference>
<keyword evidence="12" id="KW-0969">Cilium</keyword>
<dbReference type="PANTHER" id="PTHR45703:SF8">
    <property type="entry name" value="DYNEINS HEAVY CHAIN"/>
    <property type="match status" value="1"/>
</dbReference>
<keyword evidence="3" id="KW-0963">Cytoplasm</keyword>
<organism evidence="18 19">
    <name type="scientific">Coccomyxa subellipsoidea (strain C-169)</name>
    <name type="common">Green microalga</name>
    <dbReference type="NCBI Taxonomy" id="574566"/>
    <lineage>
        <taxon>Eukaryota</taxon>
        <taxon>Viridiplantae</taxon>
        <taxon>Chlorophyta</taxon>
        <taxon>core chlorophytes</taxon>
        <taxon>Trebouxiophyceae</taxon>
        <taxon>Trebouxiophyceae incertae sedis</taxon>
        <taxon>Coccomyxaceae</taxon>
        <taxon>Coccomyxa</taxon>
        <taxon>Coccomyxa subellipsoidea</taxon>
    </lineage>
</organism>
<dbReference type="Pfam" id="PF18199">
    <property type="entry name" value="Dynein_C"/>
    <property type="match status" value="1"/>
</dbReference>
<dbReference type="Gene3D" id="6.10.140.1060">
    <property type="match status" value="1"/>
</dbReference>
<keyword evidence="11 16" id="KW-0175">Coiled coil</keyword>
<dbReference type="Gene3D" id="1.10.287.2620">
    <property type="match status" value="1"/>
</dbReference>
<dbReference type="FunFam" id="1.20.58.1120:FF:000001">
    <property type="entry name" value="dynein heavy chain 2, axonemal"/>
    <property type="match status" value="1"/>
</dbReference>
<dbReference type="Pfam" id="PF08393">
    <property type="entry name" value="DHC_N2"/>
    <property type="match status" value="1"/>
</dbReference>
<dbReference type="FunFam" id="3.20.180.20:FF:000001">
    <property type="entry name" value="Dynein axonemal heavy chain 5"/>
    <property type="match status" value="1"/>
</dbReference>
<evidence type="ECO:0000256" key="1">
    <source>
        <dbReference type="ARBA" id="ARBA00004611"/>
    </source>
</evidence>
<dbReference type="InterPro" id="IPR024317">
    <property type="entry name" value="Dynein_heavy_chain_D4_dom"/>
</dbReference>
<keyword evidence="15" id="KW-0966">Cell projection</keyword>
<dbReference type="Pfam" id="PF12781">
    <property type="entry name" value="AAA_9"/>
    <property type="match status" value="1"/>
</dbReference>
<dbReference type="Gene3D" id="1.10.472.130">
    <property type="match status" value="1"/>
</dbReference>
<dbReference type="InterPro" id="IPR013594">
    <property type="entry name" value="Dynein_heavy_tail"/>
</dbReference>
<dbReference type="FunFam" id="3.40.50.300:FF:002141">
    <property type="entry name" value="Dynein heavy chain"/>
    <property type="match status" value="1"/>
</dbReference>
<dbReference type="Gene3D" id="1.10.8.710">
    <property type="match status" value="1"/>
</dbReference>
<dbReference type="GO" id="GO:0036159">
    <property type="term" value="P:inner dynein arm assembly"/>
    <property type="evidence" value="ECO:0007669"/>
    <property type="project" value="UniProtKB-ARBA"/>
</dbReference>
<evidence type="ECO:0000256" key="5">
    <source>
        <dbReference type="ARBA" id="ARBA00022737"/>
    </source>
</evidence>
<dbReference type="Gene3D" id="3.10.490.20">
    <property type="match status" value="1"/>
</dbReference>
<evidence type="ECO:0000256" key="8">
    <source>
        <dbReference type="ARBA" id="ARBA00022840"/>
    </source>
</evidence>
<dbReference type="Gene3D" id="1.10.8.720">
    <property type="entry name" value="Region D6 of dynein motor"/>
    <property type="match status" value="1"/>
</dbReference>
<keyword evidence="5" id="KW-0677">Repeat</keyword>
<comment type="caution">
    <text evidence="18">The sequence shown here is derived from an EMBL/GenBank/DDBJ whole genome shotgun (WGS) entry which is preliminary data.</text>
</comment>
<comment type="similarity">
    <text evidence="2">Belongs to the dynein heavy chain family.</text>
</comment>
<dbReference type="GO" id="GO:0045505">
    <property type="term" value="F:dynein intermediate chain binding"/>
    <property type="evidence" value="ECO:0007669"/>
    <property type="project" value="InterPro"/>
</dbReference>
<evidence type="ECO:0000313" key="18">
    <source>
        <dbReference type="EMBL" id="EIE23826.1"/>
    </source>
</evidence>
<evidence type="ECO:0000256" key="11">
    <source>
        <dbReference type="ARBA" id="ARBA00023054"/>
    </source>
</evidence>
<dbReference type="SUPFAM" id="SSF52540">
    <property type="entry name" value="P-loop containing nucleoside triphosphate hydrolases"/>
    <property type="match status" value="4"/>
</dbReference>
<keyword evidence="8" id="KW-0067">ATP-binding</keyword>
<evidence type="ECO:0000256" key="6">
    <source>
        <dbReference type="ARBA" id="ARBA00022741"/>
    </source>
</evidence>
<evidence type="ECO:0000256" key="4">
    <source>
        <dbReference type="ARBA" id="ARBA00022701"/>
    </source>
</evidence>
<dbReference type="InterPro" id="IPR026983">
    <property type="entry name" value="DHC"/>
</dbReference>
<dbReference type="GO" id="GO:0036156">
    <property type="term" value="C:inner dynein arm"/>
    <property type="evidence" value="ECO:0007669"/>
    <property type="project" value="UniProtKB-ARBA"/>
</dbReference>
<dbReference type="GO" id="GO:0005524">
    <property type="term" value="F:ATP binding"/>
    <property type="evidence" value="ECO:0007669"/>
    <property type="project" value="UniProtKB-KW"/>
</dbReference>
<protein>
    <submittedName>
        <fullName evidence="18">Flagellar outer dynein arm heavy chain beta</fullName>
    </submittedName>
</protein>
<evidence type="ECO:0000256" key="12">
    <source>
        <dbReference type="ARBA" id="ARBA00023069"/>
    </source>
</evidence>
<dbReference type="Pfam" id="PF17852">
    <property type="entry name" value="Dynein_AAA_lid"/>
    <property type="match status" value="1"/>
</dbReference>
<name>I0YZK7_COCSC</name>
<dbReference type="InterPro" id="IPR024743">
    <property type="entry name" value="Dynein_HC_stalk"/>
</dbReference>
<dbReference type="InterPro" id="IPR041589">
    <property type="entry name" value="DNAH3_AAA_lid_1"/>
</dbReference>
<evidence type="ECO:0000256" key="2">
    <source>
        <dbReference type="ARBA" id="ARBA00008887"/>
    </source>
</evidence>
<dbReference type="SMART" id="SM00382">
    <property type="entry name" value="AAA"/>
    <property type="match status" value="2"/>
</dbReference>
<dbReference type="Gene3D" id="1.20.140.100">
    <property type="entry name" value="Dynein heavy chain, N-terminal domain 2"/>
    <property type="match status" value="1"/>
</dbReference>
<dbReference type="FunFam" id="3.40.50.300:FF:000049">
    <property type="entry name" value="Dynein, axonemal, heavy chain 5"/>
    <property type="match status" value="1"/>
</dbReference>
<dbReference type="InterPro" id="IPR043157">
    <property type="entry name" value="Dynein_AAA1S"/>
</dbReference>
<feature type="coiled-coil region" evidence="16">
    <location>
        <begin position="3328"/>
        <end position="3355"/>
    </location>
</feature>
<dbReference type="Gene3D" id="1.20.920.20">
    <property type="match status" value="1"/>
</dbReference>
<keyword evidence="6" id="KW-0547">Nucleotide-binding</keyword>
<keyword evidence="13" id="KW-0505">Motor protein</keyword>
<dbReference type="OrthoDB" id="10251809at2759"/>
<dbReference type="PANTHER" id="PTHR45703">
    <property type="entry name" value="DYNEIN HEAVY CHAIN"/>
    <property type="match status" value="1"/>
</dbReference>
<keyword evidence="14" id="KW-0206">Cytoskeleton</keyword>
<evidence type="ECO:0000256" key="7">
    <source>
        <dbReference type="ARBA" id="ARBA00022794"/>
    </source>
</evidence>
<dbReference type="GO" id="GO:0051959">
    <property type="term" value="F:dynein light intermediate chain binding"/>
    <property type="evidence" value="ECO:0007669"/>
    <property type="project" value="InterPro"/>
</dbReference>
<keyword evidence="4" id="KW-0493">Microtubule</keyword>
<dbReference type="RefSeq" id="XP_005648370.1">
    <property type="nucleotide sequence ID" value="XM_005648313.1"/>
</dbReference>
<dbReference type="Pfam" id="PF03028">
    <property type="entry name" value="Dynein_heavy"/>
    <property type="match status" value="1"/>
</dbReference>
<dbReference type="Pfam" id="PF08385">
    <property type="entry name" value="DHC_N1"/>
    <property type="match status" value="1"/>
</dbReference>
<evidence type="ECO:0000256" key="16">
    <source>
        <dbReference type="SAM" id="Coils"/>
    </source>
</evidence>
<dbReference type="GeneID" id="17042365"/>
<dbReference type="Gene3D" id="1.20.1270.280">
    <property type="match status" value="1"/>
</dbReference>
<dbReference type="FunFam" id="3.40.50.300:FF:000063">
    <property type="entry name" value="dynein heavy chain 6, axonemal"/>
    <property type="match status" value="1"/>
</dbReference>
<dbReference type="InterPro" id="IPR042228">
    <property type="entry name" value="Dynein_linker_3"/>
</dbReference>
<dbReference type="FunFam" id="1.20.920.20:FF:000001">
    <property type="entry name" value="dynein heavy chain 2, axonemal"/>
    <property type="match status" value="1"/>
</dbReference>
<dbReference type="Pfam" id="PF17857">
    <property type="entry name" value="AAA_lid_1"/>
    <property type="match status" value="1"/>
</dbReference>
<gene>
    <name evidence="18" type="ORF">COCSUDRAFT_14688</name>
</gene>
<keyword evidence="19" id="KW-1185">Reference proteome</keyword>
<dbReference type="InterPro" id="IPR042222">
    <property type="entry name" value="Dynein_2_N"/>
</dbReference>